<evidence type="ECO:0008006" key="4">
    <source>
        <dbReference type="Google" id="ProtNLM"/>
    </source>
</evidence>
<dbReference type="Pfam" id="PF02519">
    <property type="entry name" value="Auxin_inducible"/>
    <property type="match status" value="1"/>
</dbReference>
<evidence type="ECO:0000313" key="3">
    <source>
        <dbReference type="Proteomes" id="UP000594263"/>
    </source>
</evidence>
<proteinExistence type="inferred from homology"/>
<dbReference type="Gramene" id="Kaladp0016s0241.1.v1.1">
    <property type="protein sequence ID" value="Kaladp0016s0241.1.v1.1.CDS.1"/>
    <property type="gene ID" value="Kaladp0016s0241.v1.1"/>
</dbReference>
<dbReference type="AlphaFoldDB" id="A0A7N0T0T4"/>
<dbReference type="PANTHER" id="PTHR31374">
    <property type="entry name" value="AUXIN-INDUCED PROTEIN-LIKE-RELATED"/>
    <property type="match status" value="1"/>
</dbReference>
<reference evidence="2" key="1">
    <citation type="submission" date="2021-01" db="UniProtKB">
        <authorList>
            <consortium name="EnsemblPlants"/>
        </authorList>
    </citation>
    <scope>IDENTIFICATION</scope>
</reference>
<dbReference type="EnsemblPlants" id="Kaladp0016s0241.1.v1.1">
    <property type="protein sequence ID" value="Kaladp0016s0241.1.v1.1.CDS.1"/>
    <property type="gene ID" value="Kaladp0016s0241.v1.1"/>
</dbReference>
<dbReference type="Proteomes" id="UP000594263">
    <property type="component" value="Unplaced"/>
</dbReference>
<dbReference type="OMA" id="WRSKARI"/>
<dbReference type="InterPro" id="IPR003676">
    <property type="entry name" value="SAUR_fam"/>
</dbReference>
<evidence type="ECO:0000313" key="2">
    <source>
        <dbReference type="EnsemblPlants" id="Kaladp0016s0241.1.v1.1.CDS.1"/>
    </source>
</evidence>
<organism evidence="2 3">
    <name type="scientific">Kalanchoe fedtschenkoi</name>
    <name type="common">Lavender scallops</name>
    <name type="synonym">South American air plant</name>
    <dbReference type="NCBI Taxonomy" id="63787"/>
    <lineage>
        <taxon>Eukaryota</taxon>
        <taxon>Viridiplantae</taxon>
        <taxon>Streptophyta</taxon>
        <taxon>Embryophyta</taxon>
        <taxon>Tracheophyta</taxon>
        <taxon>Spermatophyta</taxon>
        <taxon>Magnoliopsida</taxon>
        <taxon>eudicotyledons</taxon>
        <taxon>Gunneridae</taxon>
        <taxon>Pentapetalae</taxon>
        <taxon>Saxifragales</taxon>
        <taxon>Crassulaceae</taxon>
        <taxon>Kalanchoe</taxon>
    </lineage>
</organism>
<accession>A0A7N0T0T4</accession>
<comment type="similarity">
    <text evidence="1">Belongs to the ARG7 family.</text>
</comment>
<dbReference type="GO" id="GO:0009733">
    <property type="term" value="P:response to auxin"/>
    <property type="evidence" value="ECO:0007669"/>
    <property type="project" value="InterPro"/>
</dbReference>
<evidence type="ECO:0000256" key="1">
    <source>
        <dbReference type="ARBA" id="ARBA00006974"/>
    </source>
</evidence>
<protein>
    <recommendedName>
        <fullName evidence="4">Small auxin up regulated protein</fullName>
    </recommendedName>
</protein>
<dbReference type="PANTHER" id="PTHR31374:SF119">
    <property type="entry name" value="SAUR-LIKE AUXIN-RESPONSIVE PROTEIN FAMILY"/>
    <property type="match status" value="1"/>
</dbReference>
<keyword evidence="3" id="KW-1185">Reference proteome</keyword>
<name>A0A7N0T0T4_KALFE</name>
<sequence>MQSAKCNRLRRIINLRYLIHQWRLKSRTIRKSRSNAAPPDVPAGHVAVHVRSRRYVIRASYLNHPVFQQLLSNAEEEYGFEHDGPITIPCDECLFEEILTFVSATDLRRCGRAVESRPLLGEESVW</sequence>